<proteinExistence type="predicted"/>
<name>A0A2A5T3P2_9GAMM</name>
<protein>
    <submittedName>
        <fullName evidence="1">Uncharacterized protein</fullName>
    </submittedName>
</protein>
<dbReference type="RefSeq" id="WP_158523666.1">
    <property type="nucleotide sequence ID" value="NZ_NBYY01000015.1"/>
</dbReference>
<dbReference type="GeneID" id="66953020"/>
<comment type="caution">
    <text evidence="1">The sequence shown here is derived from an EMBL/GenBank/DDBJ whole genome shotgun (WGS) entry which is preliminary data.</text>
</comment>
<accession>A0A2A5T3P2</accession>
<dbReference type="AlphaFoldDB" id="A0A2A5T3P2"/>
<evidence type="ECO:0000313" key="1">
    <source>
        <dbReference type="EMBL" id="PCS22772.1"/>
    </source>
</evidence>
<dbReference type="Proteomes" id="UP000219020">
    <property type="component" value="Unassembled WGS sequence"/>
</dbReference>
<dbReference type="EMBL" id="NBYY01000015">
    <property type="protein sequence ID" value="PCS22772.1"/>
    <property type="molecule type" value="Genomic_DNA"/>
</dbReference>
<gene>
    <name evidence="1" type="ORF">BTN49_1736</name>
</gene>
<sequence length="46" mass="5248">MVNLLVGIIAYSFQPKNPSIKISISMRCVIELANNVVSSREEYRTY</sequence>
<evidence type="ECO:0000313" key="2">
    <source>
        <dbReference type="Proteomes" id="UP000219020"/>
    </source>
</evidence>
<organism evidence="1 2">
    <name type="scientific">Candidatus Enterovibrio escicola</name>
    <dbReference type="NCBI Taxonomy" id="1927127"/>
    <lineage>
        <taxon>Bacteria</taxon>
        <taxon>Pseudomonadati</taxon>
        <taxon>Pseudomonadota</taxon>
        <taxon>Gammaproteobacteria</taxon>
        <taxon>Vibrionales</taxon>
        <taxon>Vibrionaceae</taxon>
        <taxon>Enterovibrio</taxon>
    </lineage>
</organism>
<keyword evidence="2" id="KW-1185">Reference proteome</keyword>
<reference evidence="2" key="1">
    <citation type="submission" date="2017-04" db="EMBL/GenBank/DDBJ databases">
        <title>Genome evolution of the luminous symbionts of deep sea anglerfish.</title>
        <authorList>
            <person name="Hendry T.A."/>
        </authorList>
    </citation>
    <scope>NUCLEOTIDE SEQUENCE [LARGE SCALE GENOMIC DNA]</scope>
</reference>